<dbReference type="AlphaFoldDB" id="A0A6H5IXR6"/>
<gene>
    <name evidence="1" type="ORF">TBRA_LOCUS13634</name>
</gene>
<organism evidence="1 2">
    <name type="scientific">Trichogramma brassicae</name>
    <dbReference type="NCBI Taxonomy" id="86971"/>
    <lineage>
        <taxon>Eukaryota</taxon>
        <taxon>Metazoa</taxon>
        <taxon>Ecdysozoa</taxon>
        <taxon>Arthropoda</taxon>
        <taxon>Hexapoda</taxon>
        <taxon>Insecta</taxon>
        <taxon>Pterygota</taxon>
        <taxon>Neoptera</taxon>
        <taxon>Endopterygota</taxon>
        <taxon>Hymenoptera</taxon>
        <taxon>Apocrita</taxon>
        <taxon>Proctotrupomorpha</taxon>
        <taxon>Chalcidoidea</taxon>
        <taxon>Trichogrammatidae</taxon>
        <taxon>Trichogramma</taxon>
    </lineage>
</organism>
<keyword evidence="2" id="KW-1185">Reference proteome</keyword>
<dbReference type="AntiFam" id="ANF00013">
    <property type="entry name" value="tRNA translation"/>
</dbReference>
<accession>A0A6H5IXR6</accession>
<evidence type="ECO:0000313" key="2">
    <source>
        <dbReference type="Proteomes" id="UP000479190"/>
    </source>
</evidence>
<dbReference type="EMBL" id="CADCXV010001145">
    <property type="protein sequence ID" value="CAB0041991.1"/>
    <property type="molecule type" value="Genomic_DNA"/>
</dbReference>
<dbReference type="Proteomes" id="UP000479190">
    <property type="component" value="Unassembled WGS sequence"/>
</dbReference>
<proteinExistence type="predicted"/>
<protein>
    <submittedName>
        <fullName evidence="1">Uncharacterized protein</fullName>
    </submittedName>
</protein>
<evidence type="ECO:0000313" key="1">
    <source>
        <dbReference type="EMBL" id="CAB0041991.1"/>
    </source>
</evidence>
<reference evidence="1 2" key="1">
    <citation type="submission" date="2020-02" db="EMBL/GenBank/DDBJ databases">
        <authorList>
            <person name="Ferguson B K."/>
        </authorList>
    </citation>
    <scope>NUCLEOTIDE SEQUENCE [LARGE SCALE GENOMIC DNA]</scope>
</reference>
<sequence>MRSCYDMRRQYETSNGCESSAEWLSASIAQLVRAPPWLGEGRGFDSHSSPNFFIHIYKIYGASWTRAPSVPYPSTEPSLRKSTSHFTGFFIQIYGNGANSRQRTKGRHFF</sequence>
<name>A0A6H5IXR6_9HYME</name>